<sequence>MLFVGIAILIVLFISSTMIEKSLNRIEKQNELIIELLKEKSFKN</sequence>
<comment type="caution">
    <text evidence="1">The sequence shown here is derived from an EMBL/GenBank/DDBJ whole genome shotgun (WGS) entry which is preliminary data.</text>
</comment>
<evidence type="ECO:0000313" key="2">
    <source>
        <dbReference type="Proteomes" id="UP000031978"/>
    </source>
</evidence>
<gene>
    <name evidence="1" type="ORF">B4127_4056</name>
</gene>
<protein>
    <submittedName>
        <fullName evidence="1">Uncharacterized protein</fullName>
    </submittedName>
</protein>
<proteinExistence type="predicted"/>
<dbReference type="RefSeq" id="WP_258395159.1">
    <property type="nucleotide sequence ID" value="NZ_CP154908.1"/>
</dbReference>
<organism evidence="1 2">
    <name type="scientific">Bacillus pumilus</name>
    <name type="common">Bacillus mesentericus</name>
    <dbReference type="NCBI Taxonomy" id="1408"/>
    <lineage>
        <taxon>Bacteria</taxon>
        <taxon>Bacillati</taxon>
        <taxon>Bacillota</taxon>
        <taxon>Bacilli</taxon>
        <taxon>Bacillales</taxon>
        <taxon>Bacillaceae</taxon>
        <taxon>Bacillus</taxon>
    </lineage>
</organism>
<name>A0AB34R035_BACPU</name>
<dbReference type="EMBL" id="JXCL01000003">
    <property type="protein sequence ID" value="KIL25480.1"/>
    <property type="molecule type" value="Genomic_DNA"/>
</dbReference>
<evidence type="ECO:0000313" key="1">
    <source>
        <dbReference type="EMBL" id="KIL25480.1"/>
    </source>
</evidence>
<accession>A0AB34R035</accession>
<reference evidence="1 2" key="1">
    <citation type="submission" date="2014-12" db="EMBL/GenBank/DDBJ databases">
        <title>Draft Genome Sequences of Five Spore-Forming Food Isolates of Bacillus pumilus.</title>
        <authorList>
            <person name="de Jong A."/>
            <person name="van Heel A.J."/>
            <person name="Montalban-Lopez M."/>
            <person name="Krawczyk A.O."/>
            <person name="Berendsen E.M."/>
            <person name="Wells-Bennik M."/>
            <person name="Kuipers O.P."/>
        </authorList>
    </citation>
    <scope>NUCLEOTIDE SEQUENCE [LARGE SCALE GENOMIC DNA]</scope>
    <source>
        <strain evidence="1 2">B4127</strain>
    </source>
</reference>
<dbReference type="Proteomes" id="UP000031978">
    <property type="component" value="Unassembled WGS sequence"/>
</dbReference>
<dbReference type="AlphaFoldDB" id="A0AB34R035"/>